<reference evidence="1 2" key="1">
    <citation type="journal article" date="2021" name="Front. Genet.">
        <title>Chromosome-Level Genome Assembly Reveals Significant Gene Expansion in the Toll and IMD Signaling Pathways of Dendrolimus kikuchii.</title>
        <authorList>
            <person name="Zhou J."/>
            <person name="Wu P."/>
            <person name="Xiong Z."/>
            <person name="Liu N."/>
            <person name="Zhao N."/>
            <person name="Ji M."/>
            <person name="Qiu Y."/>
            <person name="Yang B."/>
        </authorList>
    </citation>
    <scope>NUCLEOTIDE SEQUENCE [LARGE SCALE GENOMIC DNA]</scope>
    <source>
        <strain evidence="1">Ann1</strain>
    </source>
</reference>
<comment type="caution">
    <text evidence="1">The sequence shown here is derived from an EMBL/GenBank/DDBJ whole genome shotgun (WGS) entry which is preliminary data.</text>
</comment>
<dbReference type="EMBL" id="CM034388">
    <property type="protein sequence ID" value="KAJ0183258.1"/>
    <property type="molecule type" value="Genomic_DNA"/>
</dbReference>
<protein>
    <submittedName>
        <fullName evidence="1">Uncharacterized protein</fullName>
    </submittedName>
</protein>
<sequence>MFNKSATNKVKFQDQQLDDYVLENSVLKSKLQSKIDALSIMSKELDKCSMERDRFKLLVEQLKSKKLPFRSENTNNIYRFTPTNTISGSDMLTKTRDHNNILKLEVEMLHSKLEEATGDIVVLRKQLQKKDEFQESCGSKKSSNIYSYSNKDYEQLVQELERIKKKYQQIQLDYRATLDEKEELVSDRDYYKNKVQRLNHQISYVLSNRTKVLQTDKIDPPKPIVDIDALVMENKYLHERITQLQVEKEIIKRTLTKYKTLLDNRNKDNYSLQLKKGFTDVMTQKQVREFLDINLKGTRQRSAAELKSICLGLFEALNDKSIALQHQRKTNQILANRITELEKTLENWCNGQKYIPIFPSQMLLDEFIDNGSVKSDDSKEKKLNESHESDDNKGKYSDSDENKDCDEDINDDDDHVKDCNVSDSDRNCDERQFGDANQSLSNKTVLPKELEELVKEALAELKAEE</sequence>
<dbReference type="Proteomes" id="UP000824533">
    <property type="component" value="Linkage Group LG02"/>
</dbReference>
<evidence type="ECO:0000313" key="1">
    <source>
        <dbReference type="EMBL" id="KAJ0183258.1"/>
    </source>
</evidence>
<evidence type="ECO:0000313" key="2">
    <source>
        <dbReference type="Proteomes" id="UP000824533"/>
    </source>
</evidence>
<name>A0ACC1DH09_9NEOP</name>
<proteinExistence type="predicted"/>
<gene>
    <name evidence="1" type="ORF">K1T71_001234</name>
</gene>
<keyword evidence="2" id="KW-1185">Reference proteome</keyword>
<accession>A0ACC1DH09</accession>
<organism evidence="1 2">
    <name type="scientific">Dendrolimus kikuchii</name>
    <dbReference type="NCBI Taxonomy" id="765133"/>
    <lineage>
        <taxon>Eukaryota</taxon>
        <taxon>Metazoa</taxon>
        <taxon>Ecdysozoa</taxon>
        <taxon>Arthropoda</taxon>
        <taxon>Hexapoda</taxon>
        <taxon>Insecta</taxon>
        <taxon>Pterygota</taxon>
        <taxon>Neoptera</taxon>
        <taxon>Endopterygota</taxon>
        <taxon>Lepidoptera</taxon>
        <taxon>Glossata</taxon>
        <taxon>Ditrysia</taxon>
        <taxon>Bombycoidea</taxon>
        <taxon>Lasiocampidae</taxon>
        <taxon>Dendrolimus</taxon>
    </lineage>
</organism>